<evidence type="ECO:0000256" key="8">
    <source>
        <dbReference type="ARBA" id="ARBA00023180"/>
    </source>
</evidence>
<keyword evidence="3" id="KW-0433">Leucine-rich repeat</keyword>
<keyword evidence="2" id="KW-1003">Cell membrane</keyword>
<keyword evidence="6" id="KW-1133">Transmembrane helix</keyword>
<keyword evidence="8" id="KW-0325">Glycoprotein</keyword>
<dbReference type="FunFam" id="3.80.10.10:FF:000356">
    <property type="entry name" value="LRR receptor-like serine/threonine-protein kinase"/>
    <property type="match status" value="1"/>
</dbReference>
<comment type="subcellular location">
    <subcellularLocation>
        <location evidence="1">Cell membrane</location>
        <topology evidence="1">Single-pass type I membrane protein</topology>
    </subcellularLocation>
</comment>
<evidence type="ECO:0000256" key="10">
    <source>
        <dbReference type="SAM" id="SignalP"/>
    </source>
</evidence>
<protein>
    <recommendedName>
        <fullName evidence="13">Leucine-rich repeat-containing N-terminal plant-type domain-containing protein</fullName>
    </recommendedName>
</protein>
<dbReference type="PRINTS" id="PR00019">
    <property type="entry name" value="LEURICHRPT"/>
</dbReference>
<dbReference type="Proteomes" id="UP000015453">
    <property type="component" value="Unassembled WGS sequence"/>
</dbReference>
<dbReference type="InterPro" id="IPR003591">
    <property type="entry name" value="Leu-rich_rpt_typical-subtyp"/>
</dbReference>
<dbReference type="InterPro" id="IPR001611">
    <property type="entry name" value="Leu-rich_rpt"/>
</dbReference>
<dbReference type="Pfam" id="PF13855">
    <property type="entry name" value="LRR_8"/>
    <property type="match status" value="3"/>
</dbReference>
<organism evidence="11 12">
    <name type="scientific">Genlisea aurea</name>
    <dbReference type="NCBI Taxonomy" id="192259"/>
    <lineage>
        <taxon>Eukaryota</taxon>
        <taxon>Viridiplantae</taxon>
        <taxon>Streptophyta</taxon>
        <taxon>Embryophyta</taxon>
        <taxon>Tracheophyta</taxon>
        <taxon>Spermatophyta</taxon>
        <taxon>Magnoliopsida</taxon>
        <taxon>eudicotyledons</taxon>
        <taxon>Gunneridae</taxon>
        <taxon>Pentapetalae</taxon>
        <taxon>asterids</taxon>
        <taxon>lamiids</taxon>
        <taxon>Lamiales</taxon>
        <taxon>Lentibulariaceae</taxon>
        <taxon>Genlisea</taxon>
    </lineage>
</organism>
<evidence type="ECO:0000313" key="12">
    <source>
        <dbReference type="Proteomes" id="UP000015453"/>
    </source>
</evidence>
<dbReference type="SMART" id="SM00369">
    <property type="entry name" value="LRR_TYP"/>
    <property type="match status" value="5"/>
</dbReference>
<keyword evidence="7" id="KW-0472">Membrane</keyword>
<feature type="chain" id="PRO_5004562272" description="Leucine-rich repeat-containing N-terminal plant-type domain-containing protein" evidence="10">
    <location>
        <begin position="23"/>
        <end position="470"/>
    </location>
</feature>
<evidence type="ECO:0000256" key="3">
    <source>
        <dbReference type="ARBA" id="ARBA00022614"/>
    </source>
</evidence>
<name>S8DDK7_9LAMI</name>
<proteinExistence type="predicted"/>
<evidence type="ECO:0008006" key="13">
    <source>
        <dbReference type="Google" id="ProtNLM"/>
    </source>
</evidence>
<keyword evidence="5" id="KW-0677">Repeat</keyword>
<evidence type="ECO:0000256" key="1">
    <source>
        <dbReference type="ARBA" id="ARBA00004251"/>
    </source>
</evidence>
<dbReference type="InterPro" id="IPR032675">
    <property type="entry name" value="LRR_dom_sf"/>
</dbReference>
<evidence type="ECO:0000256" key="4">
    <source>
        <dbReference type="ARBA" id="ARBA00022692"/>
    </source>
</evidence>
<evidence type="ECO:0000256" key="6">
    <source>
        <dbReference type="ARBA" id="ARBA00022989"/>
    </source>
</evidence>
<evidence type="ECO:0000313" key="11">
    <source>
        <dbReference type="EMBL" id="EPS57412.1"/>
    </source>
</evidence>
<feature type="compositionally biased region" description="Basic and acidic residues" evidence="9">
    <location>
        <begin position="416"/>
        <end position="426"/>
    </location>
</feature>
<keyword evidence="10" id="KW-0732">Signal</keyword>
<dbReference type="PANTHER" id="PTHR48059:SF30">
    <property type="entry name" value="OS06G0587000 PROTEIN"/>
    <property type="match status" value="1"/>
</dbReference>
<gene>
    <name evidence="11" type="ORF">M569_17405</name>
</gene>
<dbReference type="GO" id="GO:0051707">
    <property type="term" value="P:response to other organism"/>
    <property type="evidence" value="ECO:0007669"/>
    <property type="project" value="UniProtKB-ARBA"/>
</dbReference>
<dbReference type="InterPro" id="IPR051848">
    <property type="entry name" value="PGIP"/>
</dbReference>
<dbReference type="Gene3D" id="3.80.10.10">
    <property type="entry name" value="Ribonuclease Inhibitor"/>
    <property type="match status" value="2"/>
</dbReference>
<reference evidence="11 12" key="1">
    <citation type="journal article" date="2013" name="BMC Genomics">
        <title>The miniature genome of a carnivorous plant Genlisea aurea contains a low number of genes and short non-coding sequences.</title>
        <authorList>
            <person name="Leushkin E.V."/>
            <person name="Sutormin R.A."/>
            <person name="Nabieva E.R."/>
            <person name="Penin A.A."/>
            <person name="Kondrashov A.S."/>
            <person name="Logacheva M.D."/>
        </authorList>
    </citation>
    <scope>NUCLEOTIDE SEQUENCE [LARGE SCALE GENOMIC DNA]</scope>
</reference>
<dbReference type="EMBL" id="AUSU01010255">
    <property type="protein sequence ID" value="EPS57412.1"/>
    <property type="molecule type" value="Genomic_DNA"/>
</dbReference>
<dbReference type="SUPFAM" id="SSF52058">
    <property type="entry name" value="L domain-like"/>
    <property type="match status" value="1"/>
</dbReference>
<feature type="signal peptide" evidence="10">
    <location>
        <begin position="1"/>
        <end position="22"/>
    </location>
</feature>
<dbReference type="GO" id="GO:0006952">
    <property type="term" value="P:defense response"/>
    <property type="evidence" value="ECO:0007669"/>
    <property type="project" value="UniProtKB-ARBA"/>
</dbReference>
<evidence type="ECO:0000256" key="9">
    <source>
        <dbReference type="SAM" id="MobiDB-lite"/>
    </source>
</evidence>
<dbReference type="GO" id="GO:0005886">
    <property type="term" value="C:plasma membrane"/>
    <property type="evidence" value="ECO:0007669"/>
    <property type="project" value="UniProtKB-SubCell"/>
</dbReference>
<keyword evidence="12" id="KW-1185">Reference proteome</keyword>
<dbReference type="OrthoDB" id="676979at2759"/>
<evidence type="ECO:0000256" key="5">
    <source>
        <dbReference type="ARBA" id="ARBA00022737"/>
    </source>
</evidence>
<comment type="caution">
    <text evidence="11">The sequence shown here is derived from an EMBL/GenBank/DDBJ whole genome shotgun (WGS) entry which is preliminary data.</text>
</comment>
<dbReference type="AlphaFoldDB" id="S8DDK7"/>
<feature type="region of interest" description="Disordered" evidence="9">
    <location>
        <begin position="409"/>
        <end position="443"/>
    </location>
</feature>
<accession>S8DDK7</accession>
<evidence type="ECO:0000256" key="7">
    <source>
        <dbReference type="ARBA" id="ARBA00023136"/>
    </source>
</evidence>
<dbReference type="FunFam" id="3.80.10.10:FF:000383">
    <property type="entry name" value="Leucine-rich repeat receptor protein kinase EMS1"/>
    <property type="match status" value="2"/>
</dbReference>
<keyword evidence="4" id="KW-0812">Transmembrane</keyword>
<dbReference type="SMART" id="SM00365">
    <property type="entry name" value="LRR_SD22"/>
    <property type="match status" value="3"/>
</dbReference>
<sequence>MASLFLLCLGFLVLLGGHGVWTDSGMEEEELFGLLQVMGSLLEDPTWAEQHSSPCAETPWPGIECEVSEGSSVFHVTKIHISPEIVDPPCKSTAKLSEWVGSLRFLKTLSLIKCFSVSPFRLTDGVVEAISGVEVLALESNPSLGGGIPAAISALKNLRILCLSQNNLTGVIPPEIGKLSNLEQLDLSHNALEGRIPERIGGWRNLGILDLSWNVLESSIPPRIGELESLEKIDLSSNNLQGEIPASLGELKRLTLLDLSRNSLSGRIPETLQNLNQLQYLILEQNPLNTTVPSFLGSLPLLRVASFSGCQLSGEIPASTLSGLTNLTALSLDDNCLSGELPPEIWRLENLNTLNLSRNHLTGEVSPPPEFMVRLGERLDVRENRGLCTGEESVSKLLQIPSCSSKPVFTTNATREGGDDRSRRIDDDDDNLKPKFYTGGTSKDPPAKFYPPLLLLRYLCSVNVFLLLLT</sequence>
<evidence type="ECO:0000256" key="2">
    <source>
        <dbReference type="ARBA" id="ARBA00022475"/>
    </source>
</evidence>
<dbReference type="PANTHER" id="PTHR48059">
    <property type="entry name" value="POLYGALACTURONASE INHIBITOR 1"/>
    <property type="match status" value="1"/>
</dbReference>